<proteinExistence type="predicted"/>
<dbReference type="AlphaFoldDB" id="A0A484GKP9"/>
<comment type="caution">
    <text evidence="1">The sequence shown here is derived from an EMBL/GenBank/DDBJ whole genome shotgun (WGS) entry which is preliminary data.</text>
</comment>
<evidence type="ECO:0000313" key="2">
    <source>
        <dbReference type="Proteomes" id="UP000295264"/>
    </source>
</evidence>
<dbReference type="Proteomes" id="UP000295264">
    <property type="component" value="Unassembled WGS sequence"/>
</dbReference>
<evidence type="ECO:0000313" key="1">
    <source>
        <dbReference type="EMBL" id="TEA36071.1"/>
    </source>
</evidence>
<name>A0A484GKP9_SOUCH</name>
<reference evidence="1 2" key="1">
    <citation type="journal article" date="2018" name="Genomics">
        <title>Molecular footprints of inshore aquatic adaptation in Indo-Pacific humpback dolphin (Sousa chinensis).</title>
        <authorList>
            <person name="Ming Y."/>
            <person name="Jian J."/>
            <person name="Yu F."/>
            <person name="Yu X."/>
            <person name="Wang J."/>
            <person name="Liu W."/>
        </authorList>
    </citation>
    <scope>NUCLEOTIDE SEQUENCE [LARGE SCALE GENOMIC DNA]</scope>
    <source>
        <strain evidence="1">MY-2018</strain>
        <tissue evidence="1">Skin</tissue>
    </source>
</reference>
<sequence>DKLEPDSSLAVLELEMTSDLRAQLRELNIKAARETEI</sequence>
<organism evidence="1 2">
    <name type="scientific">Sousa chinensis</name>
    <name type="common">Indo-pacific humpbacked dolphin</name>
    <name type="synonym">Steno chinensis</name>
    <dbReference type="NCBI Taxonomy" id="103600"/>
    <lineage>
        <taxon>Eukaryota</taxon>
        <taxon>Metazoa</taxon>
        <taxon>Chordata</taxon>
        <taxon>Craniata</taxon>
        <taxon>Vertebrata</taxon>
        <taxon>Euteleostomi</taxon>
        <taxon>Mammalia</taxon>
        <taxon>Eutheria</taxon>
        <taxon>Laurasiatheria</taxon>
        <taxon>Artiodactyla</taxon>
        <taxon>Whippomorpha</taxon>
        <taxon>Cetacea</taxon>
        <taxon>Odontoceti</taxon>
        <taxon>Delphinidae</taxon>
        <taxon>Sousa</taxon>
    </lineage>
</organism>
<keyword evidence="2" id="KW-1185">Reference proteome</keyword>
<dbReference type="EMBL" id="QWLN02006797">
    <property type="protein sequence ID" value="TEA36071.1"/>
    <property type="molecule type" value="Genomic_DNA"/>
</dbReference>
<feature type="non-terminal residue" evidence="1">
    <location>
        <position position="37"/>
    </location>
</feature>
<gene>
    <name evidence="1" type="ORF">DBR06_SOUSAS810224</name>
</gene>
<accession>A0A484GKP9</accession>
<protein>
    <submittedName>
        <fullName evidence="1">Uncharacterized protein</fullName>
    </submittedName>
</protein>
<feature type="non-terminal residue" evidence="1">
    <location>
        <position position="1"/>
    </location>
</feature>